<accession>A0A972VZI1</accession>
<evidence type="ECO:0000256" key="4">
    <source>
        <dbReference type="ARBA" id="ARBA00022481"/>
    </source>
</evidence>
<evidence type="ECO:0000256" key="10">
    <source>
        <dbReference type="ARBA" id="ARBA00030775"/>
    </source>
</evidence>
<keyword evidence="7" id="KW-1133">Transmembrane helix</keyword>
<evidence type="ECO:0000256" key="5">
    <source>
        <dbReference type="ARBA" id="ARBA00022519"/>
    </source>
</evidence>
<evidence type="ECO:0000256" key="3">
    <source>
        <dbReference type="ARBA" id="ARBA00022475"/>
    </source>
</evidence>
<dbReference type="GO" id="GO:0015628">
    <property type="term" value="P:protein secretion by the type II secretion system"/>
    <property type="evidence" value="ECO:0007669"/>
    <property type="project" value="InterPro"/>
</dbReference>
<evidence type="ECO:0000256" key="9">
    <source>
        <dbReference type="ARBA" id="ARBA00025772"/>
    </source>
</evidence>
<dbReference type="GO" id="GO:0005886">
    <property type="term" value="C:plasma membrane"/>
    <property type="evidence" value="ECO:0007669"/>
    <property type="project" value="UniProtKB-SubCell"/>
</dbReference>
<evidence type="ECO:0000256" key="7">
    <source>
        <dbReference type="ARBA" id="ARBA00022989"/>
    </source>
</evidence>
<protein>
    <recommendedName>
        <fullName evidence="2">Type II secretion system protein H</fullName>
    </recommendedName>
    <alternativeName>
        <fullName evidence="10">General secretion pathway protein H</fullName>
    </alternativeName>
</protein>
<dbReference type="Proteomes" id="UP000754644">
    <property type="component" value="Unassembled WGS sequence"/>
</dbReference>
<comment type="subcellular location">
    <subcellularLocation>
        <location evidence="1">Cell inner membrane</location>
        <topology evidence="1">Single-pass membrane protein</topology>
    </subcellularLocation>
</comment>
<evidence type="ECO:0000256" key="8">
    <source>
        <dbReference type="ARBA" id="ARBA00023136"/>
    </source>
</evidence>
<evidence type="ECO:0000256" key="2">
    <source>
        <dbReference type="ARBA" id="ARBA00021549"/>
    </source>
</evidence>
<evidence type="ECO:0000313" key="12">
    <source>
        <dbReference type="EMBL" id="NQV65877.1"/>
    </source>
</evidence>
<evidence type="ECO:0000256" key="1">
    <source>
        <dbReference type="ARBA" id="ARBA00004377"/>
    </source>
</evidence>
<keyword evidence="6" id="KW-0812">Transmembrane</keyword>
<dbReference type="EMBL" id="JABMOJ010000416">
    <property type="protein sequence ID" value="NQV65877.1"/>
    <property type="molecule type" value="Genomic_DNA"/>
</dbReference>
<evidence type="ECO:0000256" key="6">
    <source>
        <dbReference type="ARBA" id="ARBA00022692"/>
    </source>
</evidence>
<dbReference type="Pfam" id="PF12019">
    <property type="entry name" value="GspH"/>
    <property type="match status" value="1"/>
</dbReference>
<gene>
    <name evidence="12" type="ORF">HQ497_10990</name>
</gene>
<sequence>MRLSMYGMTLIELVLVVALIGIGILVAAPSFNSILSKNQTTTQINELVTAINLARSEASKVSGVVSLQAANAINNVINNDNEFGNGWCVVVGNPGDCTGDVIRSFPAPLGVDTINSENDSLQFNAFGALNDNSTRTFIFCSPGKDRLITITPVGRSKIDNVAPGDC</sequence>
<dbReference type="Gene3D" id="3.55.40.10">
    <property type="entry name" value="minor pseudopilin epsh domain"/>
    <property type="match status" value="1"/>
</dbReference>
<comment type="similarity">
    <text evidence="9">Belongs to the GSP H family.</text>
</comment>
<keyword evidence="3" id="KW-1003">Cell membrane</keyword>
<dbReference type="SUPFAM" id="SSF54523">
    <property type="entry name" value="Pili subunits"/>
    <property type="match status" value="1"/>
</dbReference>
<keyword evidence="8" id="KW-0472">Membrane</keyword>
<feature type="domain" description="General secretion pathway GspH" evidence="11">
    <location>
        <begin position="44"/>
        <end position="154"/>
    </location>
</feature>
<dbReference type="InterPro" id="IPR022346">
    <property type="entry name" value="T2SS_GspH"/>
</dbReference>
<dbReference type="InterPro" id="IPR045584">
    <property type="entry name" value="Pilin-like"/>
</dbReference>
<reference evidence="12" key="1">
    <citation type="submission" date="2020-05" db="EMBL/GenBank/DDBJ databases">
        <title>Sulfur intermediates as new biogeochemical hubs in an aquatic model microbial ecosystem.</title>
        <authorList>
            <person name="Vigneron A."/>
        </authorList>
    </citation>
    <scope>NUCLEOTIDE SEQUENCE</scope>
    <source>
        <strain evidence="12">Bin.250</strain>
    </source>
</reference>
<keyword evidence="4" id="KW-0488">Methylation</keyword>
<evidence type="ECO:0000313" key="13">
    <source>
        <dbReference type="Proteomes" id="UP000754644"/>
    </source>
</evidence>
<comment type="caution">
    <text evidence="12">The sequence shown here is derived from an EMBL/GenBank/DDBJ whole genome shotgun (WGS) entry which is preliminary data.</text>
</comment>
<keyword evidence="5" id="KW-0997">Cell inner membrane</keyword>
<dbReference type="InterPro" id="IPR012902">
    <property type="entry name" value="N_methyl_site"/>
</dbReference>
<dbReference type="GO" id="GO:0015627">
    <property type="term" value="C:type II protein secretion system complex"/>
    <property type="evidence" value="ECO:0007669"/>
    <property type="project" value="InterPro"/>
</dbReference>
<organism evidence="12 13">
    <name type="scientific">SAR86 cluster bacterium</name>
    <dbReference type="NCBI Taxonomy" id="2030880"/>
    <lineage>
        <taxon>Bacteria</taxon>
        <taxon>Pseudomonadati</taxon>
        <taxon>Pseudomonadota</taxon>
        <taxon>Gammaproteobacteria</taxon>
        <taxon>SAR86 cluster</taxon>
    </lineage>
</organism>
<dbReference type="AlphaFoldDB" id="A0A972VZI1"/>
<proteinExistence type="inferred from homology"/>
<dbReference type="NCBIfam" id="TIGR02532">
    <property type="entry name" value="IV_pilin_GFxxxE"/>
    <property type="match status" value="1"/>
</dbReference>
<name>A0A972VZI1_9GAMM</name>
<evidence type="ECO:0000259" key="11">
    <source>
        <dbReference type="Pfam" id="PF12019"/>
    </source>
</evidence>